<accession>A0A6N9YJ90</accession>
<feature type="transmembrane region" description="Helical" evidence="1">
    <location>
        <begin position="132"/>
        <end position="151"/>
    </location>
</feature>
<dbReference type="Pfam" id="PF09990">
    <property type="entry name" value="DUF2231"/>
    <property type="match status" value="1"/>
</dbReference>
<keyword evidence="1" id="KW-0472">Membrane</keyword>
<protein>
    <submittedName>
        <fullName evidence="3">(2Fe-2S)-binding protein</fullName>
    </submittedName>
</protein>
<keyword evidence="1" id="KW-0812">Transmembrane</keyword>
<reference evidence="3 4" key="1">
    <citation type="submission" date="2020-02" db="EMBL/GenBank/DDBJ databases">
        <authorList>
            <person name="Li X.-J."/>
            <person name="Feng X.-M."/>
        </authorList>
    </citation>
    <scope>NUCLEOTIDE SEQUENCE [LARGE SCALE GENOMIC DNA]</scope>
    <source>
        <strain evidence="3 4">CGMCC 4.7225</strain>
    </source>
</reference>
<sequence length="172" mass="17898">MEAATALDTWQRPVHAAAQALLGDQGRADVLRGRWLGHAVHPLLTDIPVGAWTSSMMLDAVGGRTSRTASRRLIALGIVAAVPTAVTGLAEWAHTTAGERRVGFVHALGNTAALGLYTASWAARHRGRYGRGVVLGLAGAAAASAAGYLGGHLTSARKVSSRHPAFERPSPR</sequence>
<keyword evidence="4" id="KW-1185">Reference proteome</keyword>
<dbReference type="AlphaFoldDB" id="A0A6N9YJ90"/>
<feature type="transmembrane region" description="Helical" evidence="1">
    <location>
        <begin position="102"/>
        <end position="120"/>
    </location>
</feature>
<comment type="caution">
    <text evidence="3">The sequence shown here is derived from an EMBL/GenBank/DDBJ whole genome shotgun (WGS) entry which is preliminary data.</text>
</comment>
<proteinExistence type="predicted"/>
<feature type="domain" description="DUF2231" evidence="2">
    <location>
        <begin position="37"/>
        <end position="159"/>
    </location>
</feature>
<evidence type="ECO:0000256" key="1">
    <source>
        <dbReference type="SAM" id="Phobius"/>
    </source>
</evidence>
<name>A0A6N9YJ90_9ACTN</name>
<evidence type="ECO:0000313" key="4">
    <source>
        <dbReference type="Proteomes" id="UP000469185"/>
    </source>
</evidence>
<evidence type="ECO:0000259" key="2">
    <source>
        <dbReference type="Pfam" id="PF09990"/>
    </source>
</evidence>
<organism evidence="3 4">
    <name type="scientific">Phytoactinopolyspora alkaliphila</name>
    <dbReference type="NCBI Taxonomy" id="1783498"/>
    <lineage>
        <taxon>Bacteria</taxon>
        <taxon>Bacillati</taxon>
        <taxon>Actinomycetota</taxon>
        <taxon>Actinomycetes</taxon>
        <taxon>Jiangellales</taxon>
        <taxon>Jiangellaceae</taxon>
        <taxon>Phytoactinopolyspora</taxon>
    </lineage>
</organism>
<dbReference type="Proteomes" id="UP000469185">
    <property type="component" value="Unassembled WGS sequence"/>
</dbReference>
<feature type="transmembrane region" description="Helical" evidence="1">
    <location>
        <begin position="73"/>
        <end position="90"/>
    </location>
</feature>
<dbReference type="EMBL" id="JAAGOB010000003">
    <property type="protein sequence ID" value="NED94939.1"/>
    <property type="molecule type" value="Genomic_DNA"/>
</dbReference>
<keyword evidence="1" id="KW-1133">Transmembrane helix</keyword>
<evidence type="ECO:0000313" key="3">
    <source>
        <dbReference type="EMBL" id="NED94939.1"/>
    </source>
</evidence>
<gene>
    <name evidence="3" type="ORF">G1H11_06395</name>
</gene>
<dbReference type="InterPro" id="IPR019251">
    <property type="entry name" value="DUF2231_TM"/>
</dbReference>